<dbReference type="EMBL" id="ASPP01002584">
    <property type="protein sequence ID" value="ETO34418.1"/>
    <property type="molecule type" value="Genomic_DNA"/>
</dbReference>
<keyword evidence="1" id="KW-0812">Transmembrane</keyword>
<name>X6P8I7_RETFI</name>
<feature type="transmembrane region" description="Helical" evidence="1">
    <location>
        <begin position="62"/>
        <end position="82"/>
    </location>
</feature>
<reference evidence="2 3" key="1">
    <citation type="journal article" date="2013" name="Curr. Biol.">
        <title>The Genome of the Foraminiferan Reticulomyxa filosa.</title>
        <authorList>
            <person name="Glockner G."/>
            <person name="Hulsmann N."/>
            <person name="Schleicher M."/>
            <person name="Noegel A.A."/>
            <person name="Eichinger L."/>
            <person name="Gallinger C."/>
            <person name="Pawlowski J."/>
            <person name="Sierra R."/>
            <person name="Euteneuer U."/>
            <person name="Pillet L."/>
            <person name="Moustafa A."/>
            <person name="Platzer M."/>
            <person name="Groth M."/>
            <person name="Szafranski K."/>
            <person name="Schliwa M."/>
        </authorList>
    </citation>
    <scope>NUCLEOTIDE SEQUENCE [LARGE SCALE GENOMIC DNA]</scope>
</reference>
<protein>
    <submittedName>
        <fullName evidence="2">Uncharacterized protein</fullName>
    </submittedName>
</protein>
<evidence type="ECO:0000313" key="3">
    <source>
        <dbReference type="Proteomes" id="UP000023152"/>
    </source>
</evidence>
<accession>X6P8I7</accession>
<dbReference type="Proteomes" id="UP000023152">
    <property type="component" value="Unassembled WGS sequence"/>
</dbReference>
<feature type="transmembrane region" description="Helical" evidence="1">
    <location>
        <begin position="94"/>
        <end position="115"/>
    </location>
</feature>
<evidence type="ECO:0000256" key="1">
    <source>
        <dbReference type="SAM" id="Phobius"/>
    </source>
</evidence>
<feature type="transmembrane region" description="Helical" evidence="1">
    <location>
        <begin position="135"/>
        <end position="157"/>
    </location>
</feature>
<feature type="transmembrane region" description="Helical" evidence="1">
    <location>
        <begin position="20"/>
        <end position="41"/>
    </location>
</feature>
<keyword evidence="1" id="KW-0472">Membrane</keyword>
<keyword evidence="3" id="KW-1185">Reference proteome</keyword>
<evidence type="ECO:0000313" key="2">
    <source>
        <dbReference type="EMBL" id="ETO34418.1"/>
    </source>
</evidence>
<organism evidence="2 3">
    <name type="scientific">Reticulomyxa filosa</name>
    <dbReference type="NCBI Taxonomy" id="46433"/>
    <lineage>
        <taxon>Eukaryota</taxon>
        <taxon>Sar</taxon>
        <taxon>Rhizaria</taxon>
        <taxon>Retaria</taxon>
        <taxon>Foraminifera</taxon>
        <taxon>Monothalamids</taxon>
        <taxon>Reticulomyxidae</taxon>
        <taxon>Reticulomyxa</taxon>
    </lineage>
</organism>
<dbReference type="AlphaFoldDB" id="X6P8I7"/>
<sequence>MVLGNCTKSGDNMDIGYPGISLITGVIFVPLQALIAVYVLYHLLNSRTKTRSILQKLAAMQNLSAIYVRIAIFIISIGNQLSDWSTETSFYCTFSYLATFPMFSISFWFLEIFWLERLRRVFKTSIFEVDGRFVVYFYVLFTGIALSTIVCYIFAAVQSDCVTPYKSGDFNPFGNKDNIFHSCGTRHPGIVLLASGVGARLFKKIFLLMHLICSVRSPNTNELNFFFKKKKECLKMSNNVLTADKENSYDTTQMLRSQIQKCAVTALLSITVTVASVTAQAFWGNLSYPLSYINGTVNAFCVLCSFKFGEPLYQRCFFCCAYHDNTPPSPYQNALTLASVDHKSNSVTDRSV</sequence>
<gene>
    <name evidence="2" type="ORF">RFI_02675</name>
</gene>
<proteinExistence type="predicted"/>
<comment type="caution">
    <text evidence="2">The sequence shown here is derived from an EMBL/GenBank/DDBJ whole genome shotgun (WGS) entry which is preliminary data.</text>
</comment>
<keyword evidence="1" id="KW-1133">Transmembrane helix</keyword>